<dbReference type="Pfam" id="PF02729">
    <property type="entry name" value="OTCace_N"/>
    <property type="match status" value="1"/>
</dbReference>
<proteinExistence type="inferred from homology"/>
<evidence type="ECO:0000256" key="2">
    <source>
        <dbReference type="ARBA" id="ARBA00008896"/>
    </source>
</evidence>
<organism evidence="12 13">
    <name type="scientific">Candidatus Fimicola merdigallinarum</name>
    <dbReference type="NCBI Taxonomy" id="2840819"/>
    <lineage>
        <taxon>Bacteria</taxon>
        <taxon>Bacillati</taxon>
        <taxon>Bacillota</taxon>
        <taxon>Clostridia</taxon>
        <taxon>Lachnospirales</taxon>
        <taxon>Lachnospiraceae</taxon>
        <taxon>Lachnospiraceae incertae sedis</taxon>
        <taxon>Candidatus Fimicola</taxon>
    </lineage>
</organism>
<evidence type="ECO:0000256" key="7">
    <source>
        <dbReference type="ARBA" id="ARBA00048859"/>
    </source>
</evidence>
<evidence type="ECO:0000256" key="3">
    <source>
        <dbReference type="ARBA" id="ARBA00013008"/>
    </source>
</evidence>
<dbReference type="GO" id="GO:0009220">
    <property type="term" value="P:pyrimidine ribonucleotide biosynthetic process"/>
    <property type="evidence" value="ECO:0007669"/>
    <property type="project" value="UniProtKB-UniRule"/>
</dbReference>
<evidence type="ECO:0000256" key="1">
    <source>
        <dbReference type="ARBA" id="ARBA00004852"/>
    </source>
</evidence>
<dbReference type="GO" id="GO:0016597">
    <property type="term" value="F:amino acid binding"/>
    <property type="evidence" value="ECO:0007669"/>
    <property type="project" value="InterPro"/>
</dbReference>
<name>A0A9D9DYY4_9FIRM</name>
<dbReference type="NCBIfam" id="NF002032">
    <property type="entry name" value="PRK00856.1"/>
    <property type="match status" value="1"/>
</dbReference>
<dbReference type="Pfam" id="PF00185">
    <property type="entry name" value="OTCace"/>
    <property type="match status" value="1"/>
</dbReference>
<sequence length="254" mass="27144">ENSTRTKTSFALAGKYLGATVQDLGVSTSSVSKGESLIDTGKTLDQMGIDIMVMRNSFTGAPHVLAKNVDAHVVNAGDGSNEHPTQALLDLYTILDYKKRFEGLKVAIIGDISHSRVARSNVFGLTKLGADVTLAGPSTLLGGSGLLGVKTTPDVKEAIKDADVVMGLRIQFERQKTTAFPGLSEYRELFGVNKELLKYAKDDVLVMHPGPVNRGIELSTDVIDGKHSVINIQVKNGVAVRMAILKLLIEGGNK</sequence>
<protein>
    <recommendedName>
        <fullName evidence="3 8">Aspartate carbamoyltransferase</fullName>
        <ecNumber evidence="3 8">2.1.3.2</ecNumber>
    </recommendedName>
</protein>
<evidence type="ECO:0000259" key="11">
    <source>
        <dbReference type="Pfam" id="PF02729"/>
    </source>
</evidence>
<dbReference type="GO" id="GO:0006207">
    <property type="term" value="P:'de novo' pyrimidine nucleobase biosynthetic process"/>
    <property type="evidence" value="ECO:0007669"/>
    <property type="project" value="InterPro"/>
</dbReference>
<dbReference type="InterPro" id="IPR036901">
    <property type="entry name" value="Asp/Orn_carbamoylTrfase_sf"/>
</dbReference>
<comment type="catalytic activity">
    <reaction evidence="7">
        <text>carbamoyl phosphate + L-aspartate = N-carbamoyl-L-aspartate + phosphate + H(+)</text>
        <dbReference type="Rhea" id="RHEA:20013"/>
        <dbReference type="ChEBI" id="CHEBI:15378"/>
        <dbReference type="ChEBI" id="CHEBI:29991"/>
        <dbReference type="ChEBI" id="CHEBI:32814"/>
        <dbReference type="ChEBI" id="CHEBI:43474"/>
        <dbReference type="ChEBI" id="CHEBI:58228"/>
        <dbReference type="EC" id="2.1.3.2"/>
    </reaction>
</comment>
<dbReference type="Proteomes" id="UP000823611">
    <property type="component" value="Unassembled WGS sequence"/>
</dbReference>
<feature type="non-terminal residue" evidence="12">
    <location>
        <position position="1"/>
    </location>
</feature>
<dbReference type="GO" id="GO:0005829">
    <property type="term" value="C:cytosol"/>
    <property type="evidence" value="ECO:0007669"/>
    <property type="project" value="TreeGrafter"/>
</dbReference>
<dbReference type="InterPro" id="IPR006130">
    <property type="entry name" value="Asp/Orn_carbamoylTrfase"/>
</dbReference>
<dbReference type="PANTHER" id="PTHR45753:SF6">
    <property type="entry name" value="ASPARTATE CARBAMOYLTRANSFERASE"/>
    <property type="match status" value="1"/>
</dbReference>
<evidence type="ECO:0000259" key="10">
    <source>
        <dbReference type="Pfam" id="PF00185"/>
    </source>
</evidence>
<feature type="domain" description="Aspartate/ornithine carbamoyltransferase Asp/Orn-binding" evidence="10">
    <location>
        <begin position="102"/>
        <end position="247"/>
    </location>
</feature>
<comment type="pathway">
    <text evidence="1">Pyrimidine metabolism; UMP biosynthesis via de novo pathway; (S)-dihydroorotate from bicarbonate: step 2/3.</text>
</comment>
<dbReference type="NCBIfam" id="TIGR00670">
    <property type="entry name" value="asp_carb_tr"/>
    <property type="match status" value="1"/>
</dbReference>
<dbReference type="Gene3D" id="3.40.50.1370">
    <property type="entry name" value="Aspartate/ornithine carbamoyltransferase"/>
    <property type="match status" value="2"/>
</dbReference>
<comment type="similarity">
    <text evidence="2">Belongs to the aspartate/ornithine carbamoyltransferase superfamily. ATCase family.</text>
</comment>
<dbReference type="InterPro" id="IPR006132">
    <property type="entry name" value="Asp/Orn_carbamoyltranf_P-bd"/>
</dbReference>
<evidence type="ECO:0000256" key="9">
    <source>
        <dbReference type="RuleBase" id="RU003634"/>
    </source>
</evidence>
<comment type="function">
    <text evidence="6">Catalyzes the condensation of carbamoyl phosphate and aspartate to form carbamoyl aspartate and inorganic phosphate, the committed step in the de novo pyrimidine nucleotide biosynthesis pathway.</text>
</comment>
<dbReference type="AlphaFoldDB" id="A0A9D9DYY4"/>
<evidence type="ECO:0000256" key="8">
    <source>
        <dbReference type="NCBIfam" id="TIGR00670"/>
    </source>
</evidence>
<dbReference type="EC" id="2.1.3.2" evidence="3 8"/>
<evidence type="ECO:0000313" key="12">
    <source>
        <dbReference type="EMBL" id="MBO8433964.1"/>
    </source>
</evidence>
<reference evidence="12" key="2">
    <citation type="journal article" date="2021" name="PeerJ">
        <title>Extensive microbial diversity within the chicken gut microbiome revealed by metagenomics and culture.</title>
        <authorList>
            <person name="Gilroy R."/>
            <person name="Ravi A."/>
            <person name="Getino M."/>
            <person name="Pursley I."/>
            <person name="Horton D.L."/>
            <person name="Alikhan N.F."/>
            <person name="Baker D."/>
            <person name="Gharbi K."/>
            <person name="Hall N."/>
            <person name="Watson M."/>
            <person name="Adriaenssens E.M."/>
            <person name="Foster-Nyarko E."/>
            <person name="Jarju S."/>
            <person name="Secka A."/>
            <person name="Antonio M."/>
            <person name="Oren A."/>
            <person name="Chaudhuri R.R."/>
            <person name="La Ragione R."/>
            <person name="Hildebrand F."/>
            <person name="Pallen M.J."/>
        </authorList>
    </citation>
    <scope>NUCLEOTIDE SEQUENCE</scope>
    <source>
        <strain evidence="12">F6-4510</strain>
    </source>
</reference>
<dbReference type="InterPro" id="IPR006131">
    <property type="entry name" value="Asp_carbamoyltransf_Asp/Orn-bd"/>
</dbReference>
<gene>
    <name evidence="12" type="ORF">IAC55_01410</name>
</gene>
<reference evidence="12" key="1">
    <citation type="submission" date="2020-10" db="EMBL/GenBank/DDBJ databases">
        <authorList>
            <person name="Gilroy R."/>
        </authorList>
    </citation>
    <scope>NUCLEOTIDE SEQUENCE</scope>
    <source>
        <strain evidence="12">F6-4510</strain>
    </source>
</reference>
<dbReference type="GO" id="GO:0004070">
    <property type="term" value="F:aspartate carbamoyltransferase activity"/>
    <property type="evidence" value="ECO:0007669"/>
    <property type="project" value="UniProtKB-UniRule"/>
</dbReference>
<keyword evidence="4 9" id="KW-0808">Transferase</keyword>
<evidence type="ECO:0000256" key="4">
    <source>
        <dbReference type="ARBA" id="ARBA00022679"/>
    </source>
</evidence>
<dbReference type="GO" id="GO:0006520">
    <property type="term" value="P:amino acid metabolic process"/>
    <property type="evidence" value="ECO:0007669"/>
    <property type="project" value="InterPro"/>
</dbReference>
<dbReference type="EMBL" id="JADIMX010000028">
    <property type="protein sequence ID" value="MBO8433964.1"/>
    <property type="molecule type" value="Genomic_DNA"/>
</dbReference>
<dbReference type="SUPFAM" id="SSF53671">
    <property type="entry name" value="Aspartate/ornithine carbamoyltransferase"/>
    <property type="match status" value="1"/>
</dbReference>
<evidence type="ECO:0000256" key="6">
    <source>
        <dbReference type="ARBA" id="ARBA00043884"/>
    </source>
</evidence>
<dbReference type="InterPro" id="IPR002082">
    <property type="entry name" value="Asp_carbamoyltransf"/>
</dbReference>
<comment type="caution">
    <text evidence="12">The sequence shown here is derived from an EMBL/GenBank/DDBJ whole genome shotgun (WGS) entry which is preliminary data.</text>
</comment>
<evidence type="ECO:0000256" key="5">
    <source>
        <dbReference type="ARBA" id="ARBA00022975"/>
    </source>
</evidence>
<feature type="domain" description="Aspartate/ornithine carbamoyltransferase carbamoyl-P binding" evidence="11">
    <location>
        <begin position="1"/>
        <end position="94"/>
    </location>
</feature>
<dbReference type="PRINTS" id="PR00101">
    <property type="entry name" value="ATCASE"/>
</dbReference>
<keyword evidence="5" id="KW-0665">Pyrimidine biosynthesis</keyword>
<dbReference type="PRINTS" id="PR00100">
    <property type="entry name" value="AOTCASE"/>
</dbReference>
<dbReference type="PANTHER" id="PTHR45753">
    <property type="entry name" value="ORNITHINE CARBAMOYLTRANSFERASE, MITOCHONDRIAL"/>
    <property type="match status" value="1"/>
</dbReference>
<accession>A0A9D9DYY4</accession>
<evidence type="ECO:0000313" key="13">
    <source>
        <dbReference type="Proteomes" id="UP000823611"/>
    </source>
</evidence>